<evidence type="ECO:0000313" key="2">
    <source>
        <dbReference type="EMBL" id="WNG45209.1"/>
    </source>
</evidence>
<feature type="domain" description="DJ-1/PfpI" evidence="1">
    <location>
        <begin position="3"/>
        <end position="172"/>
    </location>
</feature>
<evidence type="ECO:0000259" key="1">
    <source>
        <dbReference type="Pfam" id="PF01965"/>
    </source>
</evidence>
<dbReference type="SUPFAM" id="SSF52317">
    <property type="entry name" value="Class I glutamine amidotransferase-like"/>
    <property type="match status" value="1"/>
</dbReference>
<protein>
    <submittedName>
        <fullName evidence="2">DJ-1/PfpI family protein</fullName>
    </submittedName>
</protein>
<evidence type="ECO:0000313" key="3">
    <source>
        <dbReference type="Proteomes" id="UP001611383"/>
    </source>
</evidence>
<accession>A0ABY9WN49</accession>
<organism evidence="2 3">
    <name type="scientific">Archangium minus</name>
    <dbReference type="NCBI Taxonomy" id="83450"/>
    <lineage>
        <taxon>Bacteria</taxon>
        <taxon>Pseudomonadati</taxon>
        <taxon>Myxococcota</taxon>
        <taxon>Myxococcia</taxon>
        <taxon>Myxococcales</taxon>
        <taxon>Cystobacterineae</taxon>
        <taxon>Archangiaceae</taxon>
        <taxon>Archangium</taxon>
    </lineage>
</organism>
<dbReference type="Gene3D" id="3.40.50.880">
    <property type="match status" value="1"/>
</dbReference>
<sequence>MTRIGIVLFDGVEELDFVGPWEVFTMAAKLKPDAGIEVRTVSKEGGPVRCAKGLRVTPDGGFSDAPRFDILLVPGGDGRKREMNDERMLSWLRARSAEATWNTSVCTGAFLLHGAGLLAGRRATTHWSAVEELRTRAGKELTVVEDVRFVRDGNVVTASGVSAGIDMALWLVGQVWDPAFARQVQRHMEYNPAPPYTAEA</sequence>
<reference evidence="2 3" key="1">
    <citation type="submission" date="2019-08" db="EMBL/GenBank/DDBJ databases">
        <title>Archangium and Cystobacter genomes.</title>
        <authorList>
            <person name="Chen I.-C.K."/>
            <person name="Wielgoss S."/>
        </authorList>
    </citation>
    <scope>NUCLEOTIDE SEQUENCE [LARGE SCALE GENOMIC DNA]</scope>
    <source>
        <strain evidence="2 3">Cbm 6</strain>
    </source>
</reference>
<keyword evidence="3" id="KW-1185">Reference proteome</keyword>
<dbReference type="EMBL" id="CP043494">
    <property type="protein sequence ID" value="WNG45209.1"/>
    <property type="molecule type" value="Genomic_DNA"/>
</dbReference>
<dbReference type="CDD" id="cd03139">
    <property type="entry name" value="GATase1_PfpI_2"/>
    <property type="match status" value="1"/>
</dbReference>
<gene>
    <name evidence="2" type="ORF">F0U60_14655</name>
</gene>
<dbReference type="InterPro" id="IPR029062">
    <property type="entry name" value="Class_I_gatase-like"/>
</dbReference>
<proteinExistence type="predicted"/>
<dbReference type="InterPro" id="IPR002818">
    <property type="entry name" value="DJ-1/PfpI"/>
</dbReference>
<dbReference type="Pfam" id="PF01965">
    <property type="entry name" value="DJ-1_PfpI"/>
    <property type="match status" value="1"/>
</dbReference>
<name>A0ABY9WN49_9BACT</name>
<dbReference type="Proteomes" id="UP001611383">
    <property type="component" value="Chromosome"/>
</dbReference>
<dbReference type="PANTHER" id="PTHR43130">
    <property type="entry name" value="ARAC-FAMILY TRANSCRIPTIONAL REGULATOR"/>
    <property type="match status" value="1"/>
</dbReference>
<dbReference type="RefSeq" id="WP_395819539.1">
    <property type="nucleotide sequence ID" value="NZ_CP043494.1"/>
</dbReference>
<dbReference type="InterPro" id="IPR052158">
    <property type="entry name" value="INH-QAR"/>
</dbReference>
<dbReference type="PANTHER" id="PTHR43130:SF3">
    <property type="entry name" value="HTH-TYPE TRANSCRIPTIONAL REGULATOR RV1931C"/>
    <property type="match status" value="1"/>
</dbReference>